<gene>
    <name evidence="1" type="ORF">F5148DRAFT_416654</name>
</gene>
<organism evidence="1 2">
    <name type="scientific">Russula earlei</name>
    <dbReference type="NCBI Taxonomy" id="71964"/>
    <lineage>
        <taxon>Eukaryota</taxon>
        <taxon>Fungi</taxon>
        <taxon>Dikarya</taxon>
        <taxon>Basidiomycota</taxon>
        <taxon>Agaricomycotina</taxon>
        <taxon>Agaricomycetes</taxon>
        <taxon>Russulales</taxon>
        <taxon>Russulaceae</taxon>
        <taxon>Russula</taxon>
    </lineage>
</organism>
<protein>
    <submittedName>
        <fullName evidence="1">Uncharacterized protein</fullName>
    </submittedName>
</protein>
<name>A0ACC0U0I3_9AGAM</name>
<evidence type="ECO:0000313" key="1">
    <source>
        <dbReference type="EMBL" id="KAI9454695.1"/>
    </source>
</evidence>
<reference evidence="1" key="1">
    <citation type="submission" date="2021-03" db="EMBL/GenBank/DDBJ databases">
        <title>Evolutionary priming and transition to the ectomycorrhizal habit in an iconic lineage of mushroom-forming fungi: is preadaptation a requirement?</title>
        <authorList>
            <consortium name="DOE Joint Genome Institute"/>
            <person name="Looney B.P."/>
            <person name="Miyauchi S."/>
            <person name="Morin E."/>
            <person name="Drula E."/>
            <person name="Courty P.E."/>
            <person name="Chicoki N."/>
            <person name="Fauchery L."/>
            <person name="Kohler A."/>
            <person name="Kuo A."/>
            <person name="LaButti K."/>
            <person name="Pangilinan J."/>
            <person name="Lipzen A."/>
            <person name="Riley R."/>
            <person name="Andreopoulos W."/>
            <person name="He G."/>
            <person name="Johnson J."/>
            <person name="Barry K.W."/>
            <person name="Grigoriev I.V."/>
            <person name="Nagy L."/>
            <person name="Hibbett D."/>
            <person name="Henrissat B."/>
            <person name="Matheny P.B."/>
            <person name="Labbe J."/>
            <person name="Martin A.F."/>
        </authorList>
    </citation>
    <scope>NUCLEOTIDE SEQUENCE</scope>
    <source>
        <strain evidence="1">BPL698</strain>
    </source>
</reference>
<comment type="caution">
    <text evidence="1">The sequence shown here is derived from an EMBL/GenBank/DDBJ whole genome shotgun (WGS) entry which is preliminary data.</text>
</comment>
<sequence>MGARDWGRTESTVLEAGWNLVPTQLPGPNDVPLSLGWGFDLGDSSVVDVQGTWEGEGSVVSSTRPSKVQLEIPTASGNGVESRRGGQRRHRKKEEGGFCDVCNRPFSRTSDIRRHKKTTHTKEVHACSQCNIVCSRRDALQRHIRDQHA</sequence>
<proteinExistence type="predicted"/>
<dbReference type="Proteomes" id="UP001207468">
    <property type="component" value="Unassembled WGS sequence"/>
</dbReference>
<dbReference type="EMBL" id="JAGFNK010000268">
    <property type="protein sequence ID" value="KAI9454695.1"/>
    <property type="molecule type" value="Genomic_DNA"/>
</dbReference>
<keyword evidence="2" id="KW-1185">Reference proteome</keyword>
<evidence type="ECO:0000313" key="2">
    <source>
        <dbReference type="Proteomes" id="UP001207468"/>
    </source>
</evidence>
<accession>A0ACC0U0I3</accession>